<proteinExistence type="predicted"/>
<dbReference type="Proteomes" id="UP000092819">
    <property type="component" value="Unassembled WGS sequence"/>
</dbReference>
<dbReference type="InterPro" id="IPR026881">
    <property type="entry name" value="WYL_dom"/>
</dbReference>
<dbReference type="PANTHER" id="PTHR34580">
    <property type="match status" value="1"/>
</dbReference>
<dbReference type="PROSITE" id="PS52050">
    <property type="entry name" value="WYL"/>
    <property type="match status" value="1"/>
</dbReference>
<dbReference type="AlphaFoldDB" id="A0A1C3JK48"/>
<dbReference type="EMBL" id="FLQZ01000132">
    <property type="protein sequence ID" value="SBT15477.1"/>
    <property type="molecule type" value="Genomic_DNA"/>
</dbReference>
<evidence type="ECO:0000313" key="3">
    <source>
        <dbReference type="EMBL" id="SBT15477.1"/>
    </source>
</evidence>
<dbReference type="Pfam" id="PF25583">
    <property type="entry name" value="WCX"/>
    <property type="match status" value="1"/>
</dbReference>
<dbReference type="InterPro" id="IPR051534">
    <property type="entry name" value="CBASS_pafABC_assoc_protein"/>
</dbReference>
<evidence type="ECO:0000313" key="4">
    <source>
        <dbReference type="Proteomes" id="UP000092819"/>
    </source>
</evidence>
<dbReference type="PANTHER" id="PTHR34580:SF1">
    <property type="entry name" value="PROTEIN PAFC"/>
    <property type="match status" value="1"/>
</dbReference>
<keyword evidence="4" id="KW-1185">Reference proteome</keyword>
<dbReference type="Pfam" id="PF13280">
    <property type="entry name" value="WYL"/>
    <property type="match status" value="1"/>
</dbReference>
<evidence type="ECO:0000259" key="2">
    <source>
        <dbReference type="Pfam" id="PF25583"/>
    </source>
</evidence>
<feature type="domain" description="WYL" evidence="1">
    <location>
        <begin position="151"/>
        <end position="185"/>
    </location>
</feature>
<reference evidence="4" key="1">
    <citation type="submission" date="2016-06" db="EMBL/GenBank/DDBJ databases">
        <authorList>
            <person name="Rodrigo-Torres L."/>
            <person name="Arahal D.R."/>
        </authorList>
    </citation>
    <scope>NUCLEOTIDE SEQUENCE [LARGE SCALE GENOMIC DNA]</scope>
    <source>
        <strain evidence="4">CECT 7224</strain>
    </source>
</reference>
<accession>A0A1C3JK48</accession>
<protein>
    <submittedName>
        <fullName evidence="3">Uncharacterized protein</fullName>
    </submittedName>
</protein>
<sequence length="296" mass="34364">MRSMKEHDTLAKRLGIILTRLNTGERLCLEELRREFGVSERTLQRDFNERLNYLPIQREGACYFLDPKVLGKQTSHEISTLLANMGLDTLFSGKHYLSNGVLNNKSTPPFLFKNPRIEDISENASMFQKLIESVQLRHVISFVCDGQAYDQFHPYRLVNDRGLWYLAGAHRNRLDLLRVARISELVRYEDKYSPDTNVEQIITGWRSDVESITPVDVVIQIRGRIADAFFNESTDHDFRVLKVLNSGDVLACNQTNNIPHLLRQLKAWLPDAEVLSPDWLRYQLKQELQIYLNTVM</sequence>
<name>A0A1C3JK48_9VIBR</name>
<evidence type="ECO:0000259" key="1">
    <source>
        <dbReference type="Pfam" id="PF13280"/>
    </source>
</evidence>
<organism evidence="3 4">
    <name type="scientific">Vibrio celticus</name>
    <dbReference type="NCBI Taxonomy" id="446372"/>
    <lineage>
        <taxon>Bacteria</taxon>
        <taxon>Pseudomonadati</taxon>
        <taxon>Pseudomonadota</taxon>
        <taxon>Gammaproteobacteria</taxon>
        <taxon>Vibrionales</taxon>
        <taxon>Vibrionaceae</taxon>
        <taxon>Vibrio</taxon>
    </lineage>
</organism>
<feature type="domain" description="WCX" evidence="2">
    <location>
        <begin position="214"/>
        <end position="289"/>
    </location>
</feature>
<gene>
    <name evidence="3" type="ORF">VCE7224_04266</name>
</gene>
<dbReference type="InterPro" id="IPR057727">
    <property type="entry name" value="WCX_dom"/>
</dbReference>